<dbReference type="WBParaSite" id="SMUV_0000375101-mRNA-1">
    <property type="protein sequence ID" value="SMUV_0000375101-mRNA-1"/>
    <property type="gene ID" value="SMUV_0000375101"/>
</dbReference>
<evidence type="ECO:0000256" key="1">
    <source>
        <dbReference type="SAM" id="MobiDB-lite"/>
    </source>
</evidence>
<evidence type="ECO:0000313" key="2">
    <source>
        <dbReference type="Proteomes" id="UP000046393"/>
    </source>
</evidence>
<keyword evidence="2" id="KW-1185">Reference proteome</keyword>
<sequence length="427" mass="48402">MIQHKDECLRSSLKASVKNLTTEKKLEGNKHVTFASQASSSSKRTKTARSSADDEKTSINSSDSANLLTTSPRKRQTNQEKQSEHLEKRNKHNERVIRLSDAQNTLVGTLKQAKELKCEAENTFLESYEALLNANTAKANVEMISQNNVTIQNDIDRLEVSFSSAKQSAAVITEQLSELKVQDVTSPIDENADSTSLLRELDELEKGVNLLATLCEKLKPLEISCDGYEEAIEPDPEYNDPKFTRDIWEWKEHRGCLLACVCQFYNYGFYPDLKEAKFATKSCINSIRRIVSPDEYKFLMDRTIRSWKNSNNTVAHLIDCLPEAPPLCSRADIFFDFDSSPIFNLAFMDACFTTIPKCSQDLQYFLIKFGSDLWSSRISNYNHLQLLQESILENLANSSVLPLEAVENFLLYNWGGTIGDFLSCEFV</sequence>
<feature type="region of interest" description="Disordered" evidence="1">
    <location>
        <begin position="21"/>
        <end position="93"/>
    </location>
</feature>
<feature type="compositionally biased region" description="Basic and acidic residues" evidence="1">
    <location>
        <begin position="77"/>
        <end position="93"/>
    </location>
</feature>
<feature type="compositionally biased region" description="Polar residues" evidence="1">
    <location>
        <begin position="58"/>
        <end position="71"/>
    </location>
</feature>
<organism evidence="2 3">
    <name type="scientific">Syphacia muris</name>
    <dbReference type="NCBI Taxonomy" id="451379"/>
    <lineage>
        <taxon>Eukaryota</taxon>
        <taxon>Metazoa</taxon>
        <taxon>Ecdysozoa</taxon>
        <taxon>Nematoda</taxon>
        <taxon>Chromadorea</taxon>
        <taxon>Rhabditida</taxon>
        <taxon>Spirurina</taxon>
        <taxon>Oxyuridomorpha</taxon>
        <taxon>Oxyuroidea</taxon>
        <taxon>Oxyuridae</taxon>
        <taxon>Syphacia</taxon>
    </lineage>
</organism>
<proteinExistence type="predicted"/>
<protein>
    <submittedName>
        <fullName evidence="3">GCFC domain-containing protein</fullName>
    </submittedName>
</protein>
<dbReference type="AlphaFoldDB" id="A0A158R4L9"/>
<reference evidence="3" key="1">
    <citation type="submission" date="2016-04" db="UniProtKB">
        <authorList>
            <consortium name="WormBaseParasite"/>
        </authorList>
    </citation>
    <scope>IDENTIFICATION</scope>
</reference>
<dbReference type="Proteomes" id="UP000046393">
    <property type="component" value="Unplaced"/>
</dbReference>
<accession>A0A158R4L9</accession>
<evidence type="ECO:0000313" key="3">
    <source>
        <dbReference type="WBParaSite" id="SMUV_0000375101-mRNA-1"/>
    </source>
</evidence>
<name>A0A158R4L9_9BILA</name>
<feature type="compositionally biased region" description="Basic and acidic residues" evidence="1">
    <location>
        <begin position="21"/>
        <end position="30"/>
    </location>
</feature>